<evidence type="ECO:0000256" key="2">
    <source>
        <dbReference type="ARBA" id="ARBA00022840"/>
    </source>
</evidence>
<gene>
    <name evidence="5" type="ORF">F4X14_15450</name>
</gene>
<accession>A0A6B1D9I2</accession>
<evidence type="ECO:0000256" key="3">
    <source>
        <dbReference type="SAM" id="MobiDB-lite"/>
    </source>
</evidence>
<evidence type="ECO:0000259" key="4">
    <source>
        <dbReference type="SMART" id="SM00382"/>
    </source>
</evidence>
<dbReference type="Pfam" id="PF13604">
    <property type="entry name" value="AAA_30"/>
    <property type="match status" value="1"/>
</dbReference>
<sequence length="1268" mass="143267">MSRELLFPIRHLSIRVPWHDAGWNGTVCGDPKNNVSCLKLARIAERKNESLEANLSGHHFKDLRKEEIPPCLQERAAFMSPHSFVREHSHPYRRNDSGTRTHSKKTPTHAHFRPTPLNYPAYSAPGVPFRWMLKESLKGSRGPGLQEHYPLDEVSEEREPKLGFHTAWWQDYRNHSALLETFWSHVKKDESLVFFYAKQVPLLEEMPGRRILVGVGRVKSVGPLTEYLYDRPAEGKLRSLLWERMISHSIRPNFADGFLMPYREALVESREGDAFDPAEVVAFTPEDRFTEFSFATEHVGDDAAIGSLLSMRAALLKSAELFGADVQKQESWIDTELGKLWRNRGPFPGMGAVLYACGVPMGNFIARALNEHAEGDKSPWSVWYSLLDSPGKTLQPQLARLIDRTIAMAWKSMPKERREFLELLSRVDLSQEQAKALATPEERGQIGIKVEDAEFVDNPYLLYEATRLTSTPVSIGTVDRGLFPASSVRERFPIPGRSRIDTAVDARRLRALSIRELEKAAVQGDTLIPREVIVANVRQQDQTNDERQTLATADLLRVAEDTLFDDEIRVVEMADGEPAYQLERLGTAGELIRKTVDKRRKARRHNLVVDWRAELDTFLGPIDDAEPDNEERARREKAAALNEVANARISVLIGPAGTGKTTLLAVLLKNSEVNKSGVVLLAPTGKARVRMEEVIGREWRDTVRAYTLAQFLIRSGRYDSDTQKYILTGKPGEKVGRTVIVDECSMLTEEMLAALIEALAGLDRLILVGDPRQLPPIGAGKPFVDIIVRLRPEKFTSGSPRVGPSYAELTVPRRQDPRQRGAQDLDALELAEWFGGEPGPNHDSVFEILSGHRLSKSVKVVHWDTPDELQNQLPQVLADHLGFGKENGPEEVLQFAQSLGGIISRGNAYFNRGQAGAGAYAWQILSPSRQKSWGVEALNRLIHRRYKSKQVETSNSERFRFLKPVGNQLIVYGDKIINNRNTQRPKYFPDEEWRKEQTFVANGEIGIVVGEVQWRGKRRPRALEVEFSTQPNAVVKFWESDFEEEGEANLELAYALTVHKAQGSEFNTVILVLPESGHLVTRELIYTALTRQKQKIVILMQGSSIQLQRLSSELYSEVAGRLTNLFVPPDPIEIDEKFLENRLIHRTTRGELVRSKSEVIIANLLHANGIDYRYEEPLEIEGVTKFPDFTIEDDDTGEKYYWEHLGMLTDNAYRRRWEEKVEWYKGHGISPQEVGGGPKGALIVTEDSPDGSIDSEAVSNLIMSLFSF</sequence>
<feature type="compositionally biased region" description="Basic and acidic residues" evidence="3">
    <location>
        <begin position="88"/>
        <end position="99"/>
    </location>
</feature>
<dbReference type="PANTHER" id="PTHR43788">
    <property type="entry name" value="DNA2/NAM7 HELICASE FAMILY MEMBER"/>
    <property type="match status" value="1"/>
</dbReference>
<dbReference type="CDD" id="cd17933">
    <property type="entry name" value="DEXSc_RecD-like"/>
    <property type="match status" value="1"/>
</dbReference>
<organism evidence="5">
    <name type="scientific">Caldilineaceae bacterium SB0661_bin_32</name>
    <dbReference type="NCBI Taxonomy" id="2605255"/>
    <lineage>
        <taxon>Bacteria</taxon>
        <taxon>Bacillati</taxon>
        <taxon>Chloroflexota</taxon>
        <taxon>Caldilineae</taxon>
        <taxon>Caldilineales</taxon>
        <taxon>Caldilineaceae</taxon>
    </lineage>
</organism>
<dbReference type="AlphaFoldDB" id="A0A6B1D9I2"/>
<dbReference type="EMBL" id="VXMH01000077">
    <property type="protein sequence ID" value="MYC96358.1"/>
    <property type="molecule type" value="Genomic_DNA"/>
</dbReference>
<dbReference type="PANTHER" id="PTHR43788:SF6">
    <property type="entry name" value="DNA HELICASE B"/>
    <property type="match status" value="1"/>
</dbReference>
<feature type="region of interest" description="Disordered" evidence="3">
    <location>
        <begin position="88"/>
        <end position="117"/>
    </location>
</feature>
<dbReference type="SMART" id="SM00382">
    <property type="entry name" value="AAA"/>
    <property type="match status" value="1"/>
</dbReference>
<dbReference type="Gene3D" id="3.40.50.300">
    <property type="entry name" value="P-loop containing nucleotide triphosphate hydrolases"/>
    <property type="match status" value="2"/>
</dbReference>
<dbReference type="InterPro" id="IPR050534">
    <property type="entry name" value="Coronavir_polyprotein_1ab"/>
</dbReference>
<dbReference type="InterPro" id="IPR027785">
    <property type="entry name" value="UvrD-like_helicase_C"/>
</dbReference>
<dbReference type="GO" id="GO:0003678">
    <property type="term" value="F:DNA helicase activity"/>
    <property type="evidence" value="ECO:0007669"/>
    <property type="project" value="UniProtKB-ARBA"/>
</dbReference>
<dbReference type="SUPFAM" id="SSF52540">
    <property type="entry name" value="P-loop containing nucleoside triphosphate hydrolases"/>
    <property type="match status" value="1"/>
</dbReference>
<keyword evidence="1" id="KW-0547">Nucleotide-binding</keyword>
<dbReference type="Pfam" id="PF13538">
    <property type="entry name" value="UvrD_C_2"/>
    <property type="match status" value="1"/>
</dbReference>
<evidence type="ECO:0000313" key="5">
    <source>
        <dbReference type="EMBL" id="MYC96358.1"/>
    </source>
</evidence>
<feature type="compositionally biased region" description="Basic residues" evidence="3">
    <location>
        <begin position="101"/>
        <end position="112"/>
    </location>
</feature>
<keyword evidence="2" id="KW-0067">ATP-binding</keyword>
<dbReference type="CDD" id="cd18809">
    <property type="entry name" value="SF1_C_RecD"/>
    <property type="match status" value="1"/>
</dbReference>
<evidence type="ECO:0000256" key="1">
    <source>
        <dbReference type="ARBA" id="ARBA00022741"/>
    </source>
</evidence>
<comment type="caution">
    <text evidence="5">The sequence shown here is derived from an EMBL/GenBank/DDBJ whole genome shotgun (WGS) entry which is preliminary data.</text>
</comment>
<dbReference type="InterPro" id="IPR003593">
    <property type="entry name" value="AAA+_ATPase"/>
</dbReference>
<name>A0A6B1D9I2_9CHLR</name>
<proteinExistence type="predicted"/>
<dbReference type="InterPro" id="IPR027417">
    <property type="entry name" value="P-loop_NTPase"/>
</dbReference>
<dbReference type="GO" id="GO:0005524">
    <property type="term" value="F:ATP binding"/>
    <property type="evidence" value="ECO:0007669"/>
    <property type="project" value="UniProtKB-KW"/>
</dbReference>
<protein>
    <submittedName>
        <fullName evidence="5">AAA family ATPase</fullName>
    </submittedName>
</protein>
<reference evidence="5" key="1">
    <citation type="submission" date="2019-09" db="EMBL/GenBank/DDBJ databases">
        <title>Characterisation of the sponge microbiome using genome-centric metagenomics.</title>
        <authorList>
            <person name="Engelberts J.P."/>
            <person name="Robbins S.J."/>
            <person name="De Goeij J.M."/>
            <person name="Aranda M."/>
            <person name="Bell S.C."/>
            <person name="Webster N.S."/>
        </authorList>
    </citation>
    <scope>NUCLEOTIDE SEQUENCE</scope>
    <source>
        <strain evidence="5">SB0661_bin_32</strain>
    </source>
</reference>
<feature type="domain" description="AAA+ ATPase" evidence="4">
    <location>
        <begin position="646"/>
        <end position="793"/>
    </location>
</feature>